<dbReference type="InterPro" id="IPR018699">
    <property type="entry name" value="DUF2203"/>
</dbReference>
<dbReference type="AlphaFoldDB" id="A0A0K1PC49"/>
<name>A0A0K1PC49_9BACT</name>
<evidence type="ECO:0000313" key="2">
    <source>
        <dbReference type="Proteomes" id="UP000055590"/>
    </source>
</evidence>
<sequence length="143" mass="15633">MPSRLFSQSEANSLVPTLQLSFATISEMRSGVEELLADLASGDPTRIAGILRGEEPVPPGEEPRIEKLQSLIVELGEAVESVVAQGVIIQELDPGMVDFPSLFDGRVVLLSWQYGEHAVEYFHELDDGFESRAPLPDAHPVLH</sequence>
<dbReference type="Proteomes" id="UP000055590">
    <property type="component" value="Chromosome"/>
</dbReference>
<dbReference type="EMBL" id="CP012332">
    <property type="protein sequence ID" value="AKU90986.1"/>
    <property type="molecule type" value="Genomic_DNA"/>
</dbReference>
<reference evidence="1 2" key="1">
    <citation type="submission" date="2015-08" db="EMBL/GenBank/DDBJ databases">
        <authorList>
            <person name="Babu N.S."/>
            <person name="Beckwith C.J."/>
            <person name="Beseler K.G."/>
            <person name="Brison A."/>
            <person name="Carone J.V."/>
            <person name="Caskin T.P."/>
            <person name="Diamond M."/>
            <person name="Durham M.E."/>
            <person name="Foxe J.M."/>
            <person name="Go M."/>
            <person name="Henderson B.A."/>
            <person name="Jones I.B."/>
            <person name="McGettigan J.A."/>
            <person name="Micheletti S.J."/>
            <person name="Nasrallah M.E."/>
            <person name="Ortiz D."/>
            <person name="Piller C.R."/>
            <person name="Privatt S.R."/>
            <person name="Schneider S.L."/>
            <person name="Sharp S."/>
            <person name="Smith T.C."/>
            <person name="Stanton J.D."/>
            <person name="Ullery H.E."/>
            <person name="Wilson R.J."/>
            <person name="Serrano M.G."/>
            <person name="Buck G."/>
            <person name="Lee V."/>
            <person name="Wang Y."/>
            <person name="Carvalho R."/>
            <person name="Voegtly L."/>
            <person name="Shi R."/>
            <person name="Duckworth R."/>
            <person name="Johnson A."/>
            <person name="Loviza R."/>
            <person name="Walstead R."/>
            <person name="Shah Z."/>
            <person name="Kiflezghi M."/>
            <person name="Wade K."/>
            <person name="Ball S.L."/>
            <person name="Bradley K.W."/>
            <person name="Asai D.J."/>
            <person name="Bowman C.A."/>
            <person name="Russell D.A."/>
            <person name="Pope W.H."/>
            <person name="Jacobs-Sera D."/>
            <person name="Hendrix R.W."/>
            <person name="Hatfull G.F."/>
        </authorList>
    </citation>
    <scope>NUCLEOTIDE SEQUENCE [LARGE SCALE GENOMIC DNA]</scope>
    <source>
        <strain evidence="1 2">DSM 27710</strain>
    </source>
</reference>
<evidence type="ECO:0000313" key="1">
    <source>
        <dbReference type="EMBL" id="AKU90986.1"/>
    </source>
</evidence>
<organism evidence="1 2">
    <name type="scientific">Vulgatibacter incomptus</name>
    <dbReference type="NCBI Taxonomy" id="1391653"/>
    <lineage>
        <taxon>Bacteria</taxon>
        <taxon>Pseudomonadati</taxon>
        <taxon>Myxococcota</taxon>
        <taxon>Myxococcia</taxon>
        <taxon>Myxococcales</taxon>
        <taxon>Cystobacterineae</taxon>
        <taxon>Vulgatibacteraceae</taxon>
        <taxon>Vulgatibacter</taxon>
    </lineage>
</organism>
<dbReference type="STRING" id="1391653.AKJ08_1373"/>
<protein>
    <recommendedName>
        <fullName evidence="3">DUF2203 domain-containing protein</fullName>
    </recommendedName>
</protein>
<accession>A0A0K1PC49</accession>
<evidence type="ECO:0008006" key="3">
    <source>
        <dbReference type="Google" id="ProtNLM"/>
    </source>
</evidence>
<proteinExistence type="predicted"/>
<dbReference type="Pfam" id="PF09969">
    <property type="entry name" value="DUF2203"/>
    <property type="match status" value="1"/>
</dbReference>
<dbReference type="PIRSF" id="PIRSF016498">
    <property type="entry name" value="UCP016498"/>
    <property type="match status" value="1"/>
</dbReference>
<gene>
    <name evidence="1" type="ORF">AKJ08_1373</name>
</gene>
<dbReference type="KEGG" id="vin:AKJ08_1373"/>
<keyword evidence="2" id="KW-1185">Reference proteome</keyword>